<dbReference type="Pfam" id="PF24883">
    <property type="entry name" value="NPHP3_N"/>
    <property type="match status" value="1"/>
</dbReference>
<keyword evidence="4" id="KW-0472">Membrane</keyword>
<evidence type="ECO:0000256" key="1">
    <source>
        <dbReference type="ARBA" id="ARBA00022574"/>
    </source>
</evidence>
<dbReference type="Pfam" id="PF00400">
    <property type="entry name" value="WD40"/>
    <property type="match status" value="4"/>
</dbReference>
<dbReference type="EMBL" id="KV878212">
    <property type="protein sequence ID" value="OJJ35564.1"/>
    <property type="molecule type" value="Genomic_DNA"/>
</dbReference>
<evidence type="ECO:0000256" key="2">
    <source>
        <dbReference type="ARBA" id="ARBA00022737"/>
    </source>
</evidence>
<dbReference type="SUPFAM" id="SSF52540">
    <property type="entry name" value="P-loop containing nucleoside triphosphate hydrolases"/>
    <property type="match status" value="1"/>
</dbReference>
<dbReference type="InterPro" id="IPR056884">
    <property type="entry name" value="NPHP3-like_N"/>
</dbReference>
<dbReference type="InterPro" id="IPR000845">
    <property type="entry name" value="Nucleoside_phosphorylase_d"/>
</dbReference>
<dbReference type="PROSITE" id="PS00678">
    <property type="entry name" value="WD_REPEATS_1"/>
    <property type="match status" value="1"/>
</dbReference>
<proteinExistence type="predicted"/>
<dbReference type="SUPFAM" id="SSF50978">
    <property type="entry name" value="WD40 repeat-like"/>
    <property type="match status" value="2"/>
</dbReference>
<dbReference type="VEuPathDB" id="FungiDB:ASPWEDRAFT_183611"/>
<dbReference type="RefSeq" id="XP_040689240.1">
    <property type="nucleotide sequence ID" value="XM_040831989.1"/>
</dbReference>
<reference evidence="7" key="1">
    <citation type="journal article" date="2017" name="Genome Biol.">
        <title>Comparative genomics reveals high biological diversity and specific adaptations in the industrially and medically important fungal genus Aspergillus.</title>
        <authorList>
            <person name="de Vries R.P."/>
            <person name="Riley R."/>
            <person name="Wiebenga A."/>
            <person name="Aguilar-Osorio G."/>
            <person name="Amillis S."/>
            <person name="Uchima C.A."/>
            <person name="Anderluh G."/>
            <person name="Asadollahi M."/>
            <person name="Askin M."/>
            <person name="Barry K."/>
            <person name="Battaglia E."/>
            <person name="Bayram O."/>
            <person name="Benocci T."/>
            <person name="Braus-Stromeyer S.A."/>
            <person name="Caldana C."/>
            <person name="Canovas D."/>
            <person name="Cerqueira G.C."/>
            <person name="Chen F."/>
            <person name="Chen W."/>
            <person name="Choi C."/>
            <person name="Clum A."/>
            <person name="Dos Santos R.A."/>
            <person name="Damasio A.R."/>
            <person name="Diallinas G."/>
            <person name="Emri T."/>
            <person name="Fekete E."/>
            <person name="Flipphi M."/>
            <person name="Freyberg S."/>
            <person name="Gallo A."/>
            <person name="Gournas C."/>
            <person name="Habgood R."/>
            <person name="Hainaut M."/>
            <person name="Harispe M.L."/>
            <person name="Henrissat B."/>
            <person name="Hilden K.S."/>
            <person name="Hope R."/>
            <person name="Hossain A."/>
            <person name="Karabika E."/>
            <person name="Karaffa L."/>
            <person name="Karanyi Z."/>
            <person name="Krasevec N."/>
            <person name="Kuo A."/>
            <person name="Kusch H."/>
            <person name="LaButti K."/>
            <person name="Lagendijk E.L."/>
            <person name="Lapidus A."/>
            <person name="Levasseur A."/>
            <person name="Lindquist E."/>
            <person name="Lipzen A."/>
            <person name="Logrieco A.F."/>
            <person name="MacCabe A."/>
            <person name="Maekelae M.R."/>
            <person name="Malavazi I."/>
            <person name="Melin P."/>
            <person name="Meyer V."/>
            <person name="Mielnichuk N."/>
            <person name="Miskei M."/>
            <person name="Molnar A.P."/>
            <person name="Mule G."/>
            <person name="Ngan C.Y."/>
            <person name="Orejas M."/>
            <person name="Orosz E."/>
            <person name="Ouedraogo J.P."/>
            <person name="Overkamp K.M."/>
            <person name="Park H.-S."/>
            <person name="Perrone G."/>
            <person name="Piumi F."/>
            <person name="Punt P.J."/>
            <person name="Ram A.F."/>
            <person name="Ramon A."/>
            <person name="Rauscher S."/>
            <person name="Record E."/>
            <person name="Riano-Pachon D.M."/>
            <person name="Robert V."/>
            <person name="Roehrig J."/>
            <person name="Ruller R."/>
            <person name="Salamov A."/>
            <person name="Salih N.S."/>
            <person name="Samson R.A."/>
            <person name="Sandor E."/>
            <person name="Sanguinetti M."/>
            <person name="Schuetze T."/>
            <person name="Sepcic K."/>
            <person name="Shelest E."/>
            <person name="Sherlock G."/>
            <person name="Sophianopoulou V."/>
            <person name="Squina F.M."/>
            <person name="Sun H."/>
            <person name="Susca A."/>
            <person name="Todd R.B."/>
            <person name="Tsang A."/>
            <person name="Unkles S.E."/>
            <person name="van de Wiele N."/>
            <person name="van Rossen-Uffink D."/>
            <person name="Oliveira J.V."/>
            <person name="Vesth T.C."/>
            <person name="Visser J."/>
            <person name="Yu J.-H."/>
            <person name="Zhou M."/>
            <person name="Andersen M.R."/>
            <person name="Archer D.B."/>
            <person name="Baker S.E."/>
            <person name="Benoit I."/>
            <person name="Brakhage A.A."/>
            <person name="Braus G.H."/>
            <person name="Fischer R."/>
            <person name="Frisvad J.C."/>
            <person name="Goldman G.H."/>
            <person name="Houbraken J."/>
            <person name="Oakley B."/>
            <person name="Pocsi I."/>
            <person name="Scazzocchio C."/>
            <person name="Seiboth B."/>
            <person name="vanKuyk P.A."/>
            <person name="Wortman J."/>
            <person name="Dyer P.S."/>
            <person name="Grigoriev I.V."/>
        </authorList>
    </citation>
    <scope>NUCLEOTIDE SEQUENCE [LARGE SCALE GENOMIC DNA]</scope>
    <source>
        <strain evidence="7">DTO 134E9</strain>
    </source>
</reference>
<organism evidence="6 7">
    <name type="scientific">Aspergillus wentii DTO 134E9</name>
    <dbReference type="NCBI Taxonomy" id="1073089"/>
    <lineage>
        <taxon>Eukaryota</taxon>
        <taxon>Fungi</taxon>
        <taxon>Dikarya</taxon>
        <taxon>Ascomycota</taxon>
        <taxon>Pezizomycotina</taxon>
        <taxon>Eurotiomycetes</taxon>
        <taxon>Eurotiomycetidae</taxon>
        <taxon>Eurotiales</taxon>
        <taxon>Aspergillaceae</taxon>
        <taxon>Aspergillus</taxon>
        <taxon>Aspergillus subgen. Cremei</taxon>
    </lineage>
</organism>
<feature type="domain" description="NACHT" evidence="5">
    <location>
        <begin position="397"/>
        <end position="546"/>
    </location>
</feature>
<feature type="repeat" description="WD" evidence="3">
    <location>
        <begin position="1649"/>
        <end position="1690"/>
    </location>
</feature>
<evidence type="ECO:0000256" key="4">
    <source>
        <dbReference type="SAM" id="Phobius"/>
    </source>
</evidence>
<dbReference type="GO" id="GO:0003824">
    <property type="term" value="F:catalytic activity"/>
    <property type="evidence" value="ECO:0007669"/>
    <property type="project" value="InterPro"/>
</dbReference>
<evidence type="ECO:0000256" key="3">
    <source>
        <dbReference type="PROSITE-ProRule" id="PRU00221"/>
    </source>
</evidence>
<feature type="repeat" description="WD" evidence="3">
    <location>
        <begin position="930"/>
        <end position="971"/>
    </location>
</feature>
<keyword evidence="2" id="KW-0677">Repeat</keyword>
<sequence>MRPKTRDEFEIAIICALVHEADAVEALFDETYDSLSRTYGKQSGDANTYTNGRIGQHNVVLCYMPGMGIGNAASVASSLRVSYTKIKLALVVGICGGVPFPSGGKAEIFLGDIIVSDSVIQYDFGRQYPDGFQRKADVKETLGRPIREIRTLLSALQTRRTRKEFQGRIAQHLKTLEAEAGMEYGYPGAKYDILFEASSRHKHYQSNSNGCICFDCKLSDDPVCDDALRSDCTSLQCEGRPVYRSRRLGESTTPSIHFGTIASASTVMKSGEHRDRLAGIEGIIGFEMEGAGVWDNMPCIIIKGVCDYADSHKNKKWQDYSAATGACAAKAFLEYWLPTVTETLTDDDKCLTDLLLSDPSDDKLRIEDTKGGLLNDSFRWILEDHIFRQWRSEEQSQLLWIKGDAGKGKTMLMIGIMDELSREREMLGDSRLVSYFLCEGTNSNLNNATAVLRGLIYNLCVQQPLLTQHLRKKYDHHGQKLFEGASAFYSLSGILDVMLRNSTASRVYLLIDAVDECEAELDALLNLIMRTTKESPIPIKWIISSRNRDDIEQGLGVSDSLRRLSLELNADHISSAIDAFIECKVSQLVSLKHSPDTRAQIKDQIRRKSDGTFLWVALIIKELRGSILEADVAKVLNAAPIGLVPLYDQMMQRIELQDDRNSQRCFAIMSAATLAYRPLRLHEMRVIAGLDQEISQLPDLERIVNMCCSFFTIRDHSVYFIHQSAKDYLTTKRFAALFPNGREKAHYDIFSHSISTMSAVLRQNMYDLEDFGAVPDNFQRFHDPLASVKYSCMYWPDHLCELVVRKEEYTREFSDDSKAFSFLLTHFLHWMESLGLMHELPVSTMAIRKLQQNIPLTTGSHYLLFLEDAERFTLHFRNIMEQAPLQVYAAALAFCPIDSAVRDHFLNKPSVLIKETKGAEASWSGCLQRIKEHTDWVNSVKFSPDGQILASASSDSMIHLVHVASGTLQRTLKGHKMGVTSISFSPDGSTLASGSEDGTVQIWRLPHGTRIQIYQSHGSFVTAIAFSPDGEDLACVLSTGMVQLWNTASGTWREILQGQKSVAEPSYEETKLRHAYRNHMEGVADYAASTIEYLKTRGKMSWFIMSWFIKGPAKTPAAEAKRKWLAAMNRAEKSRQHKIESLSFSPDGKRMVFGSQSGAAHLWDRESARWKQIFHHEEPIKAVAFSPDGRKLALSTEYCKLYTWNTTTEIWKDHSRGLLLARALAFSPTGQSLASSLTHEVHLWNEGVKYENKKIGSIQKSREYLSTIDFSPSGNILATGTLQGEVLLWRVPYEYRDRENFPLLSRKLDYRENLKNCASRITDKQFVLANCAWIILFFLVSDEVFPGGLVYGTNADQTQLSPSSSPPDQDTISLLCKVLLVCDLIWFISLYAAFGVVTIIVFLLGGIAISDENRRQVKAMSLASEKHLRRIKISLDSNVTNHIGEVLEISPSHEASILISTSIAFRVKVLDMNTKKSVKEIVGPEELITKSQKLAGSQIVLSFSRDACVSVWNVQSGTCKEIKAESEPKFPEAAPSPDGQVLAQLFKDKKIRFFDTVTGVCVRALAVEEEDLRCITFSPDNQALAYFPADTGTIRLWDTDTYGTQYILEVEGIIKAFAFSPDSQSIAVALSDSAIQLWNWKEKACVQAFTGGEGFAKVIAFSWDSKSIASISQDSSIRVWNIATGTLAETFRANVEVKKLAFASDNRYLRTDRGLLALNVGGPMDSKRCEELAWTPFVEKEWVLLGGRKALWIPPDFRDRCCATYWTTVVLGQESGRLTFIDFKHPDPNFKFPHTSL</sequence>
<feature type="repeat" description="WD" evidence="3">
    <location>
        <begin position="972"/>
        <end position="1013"/>
    </location>
</feature>
<dbReference type="PROSITE" id="PS50082">
    <property type="entry name" value="WD_REPEATS_2"/>
    <property type="match status" value="7"/>
</dbReference>
<feature type="repeat" description="WD" evidence="3">
    <location>
        <begin position="1258"/>
        <end position="1291"/>
    </location>
</feature>
<dbReference type="InterPro" id="IPR019775">
    <property type="entry name" value="WD40_repeat_CS"/>
</dbReference>
<keyword evidence="1 3" id="KW-0853">WD repeat</keyword>
<keyword evidence="7" id="KW-1185">Reference proteome</keyword>
<dbReference type="InterPro" id="IPR035994">
    <property type="entry name" value="Nucleoside_phosphorylase_sf"/>
</dbReference>
<dbReference type="PROSITE" id="PS50294">
    <property type="entry name" value="WD_REPEATS_REGION"/>
    <property type="match status" value="3"/>
</dbReference>
<dbReference type="InterPro" id="IPR007111">
    <property type="entry name" value="NACHT_NTPase"/>
</dbReference>
<accession>A0A1L9RKX5</accession>
<keyword evidence="4" id="KW-0812">Transmembrane</keyword>
<dbReference type="GO" id="GO:0009116">
    <property type="term" value="P:nucleoside metabolic process"/>
    <property type="evidence" value="ECO:0007669"/>
    <property type="project" value="InterPro"/>
</dbReference>
<dbReference type="OrthoDB" id="674604at2759"/>
<dbReference type="Gene3D" id="3.40.50.1580">
    <property type="entry name" value="Nucleoside phosphorylase domain"/>
    <property type="match status" value="1"/>
</dbReference>
<dbReference type="CDD" id="cd00200">
    <property type="entry name" value="WD40"/>
    <property type="match status" value="1"/>
</dbReference>
<dbReference type="Proteomes" id="UP000184383">
    <property type="component" value="Unassembled WGS sequence"/>
</dbReference>
<dbReference type="InterPro" id="IPR053137">
    <property type="entry name" value="NLR-like"/>
</dbReference>
<gene>
    <name evidence="6" type="ORF">ASPWEDRAFT_183611</name>
</gene>
<dbReference type="SMART" id="SM00320">
    <property type="entry name" value="WD40"/>
    <property type="match status" value="12"/>
</dbReference>
<protein>
    <recommendedName>
        <fullName evidence="5">NACHT domain-containing protein</fullName>
    </recommendedName>
</protein>
<name>A0A1L9RKX5_ASPWE</name>
<dbReference type="InterPro" id="IPR027417">
    <property type="entry name" value="P-loop_NTPase"/>
</dbReference>
<dbReference type="PROSITE" id="PS50837">
    <property type="entry name" value="NACHT"/>
    <property type="match status" value="1"/>
</dbReference>
<dbReference type="PANTHER" id="PTHR46082:SF6">
    <property type="entry name" value="AAA+ ATPASE DOMAIN-CONTAINING PROTEIN-RELATED"/>
    <property type="match status" value="1"/>
</dbReference>
<dbReference type="SUPFAM" id="SSF53167">
    <property type="entry name" value="Purine and uridine phosphorylases"/>
    <property type="match status" value="1"/>
</dbReference>
<dbReference type="Pfam" id="PF01048">
    <property type="entry name" value="PNP_UDP_1"/>
    <property type="match status" value="1"/>
</dbReference>
<dbReference type="InterPro" id="IPR001680">
    <property type="entry name" value="WD40_rpt"/>
</dbReference>
<feature type="repeat" description="WD" evidence="3">
    <location>
        <begin position="1132"/>
        <end position="1164"/>
    </location>
</feature>
<evidence type="ECO:0000313" key="7">
    <source>
        <dbReference type="Proteomes" id="UP000184383"/>
    </source>
</evidence>
<feature type="repeat" description="WD" evidence="3">
    <location>
        <begin position="1014"/>
        <end position="1050"/>
    </location>
</feature>
<keyword evidence="4" id="KW-1133">Transmembrane helix</keyword>
<evidence type="ECO:0000259" key="5">
    <source>
        <dbReference type="PROSITE" id="PS50837"/>
    </source>
</evidence>
<dbReference type="STRING" id="1073089.A0A1L9RKX5"/>
<feature type="transmembrane region" description="Helical" evidence="4">
    <location>
        <begin position="1384"/>
        <end position="1409"/>
    </location>
</feature>
<dbReference type="PANTHER" id="PTHR46082">
    <property type="entry name" value="ATP/GTP-BINDING PROTEIN-RELATED"/>
    <property type="match status" value="1"/>
</dbReference>
<dbReference type="GeneID" id="63747837"/>
<dbReference type="Gene3D" id="2.130.10.10">
    <property type="entry name" value="YVTN repeat-like/Quinoprotein amine dehydrogenase"/>
    <property type="match status" value="4"/>
</dbReference>
<dbReference type="InterPro" id="IPR015943">
    <property type="entry name" value="WD40/YVTN_repeat-like_dom_sf"/>
</dbReference>
<dbReference type="InterPro" id="IPR036322">
    <property type="entry name" value="WD40_repeat_dom_sf"/>
</dbReference>
<evidence type="ECO:0000313" key="6">
    <source>
        <dbReference type="EMBL" id="OJJ35564.1"/>
    </source>
</evidence>
<dbReference type="Gene3D" id="3.40.50.300">
    <property type="entry name" value="P-loop containing nucleotide triphosphate hydrolases"/>
    <property type="match status" value="1"/>
</dbReference>
<feature type="repeat" description="WD" evidence="3">
    <location>
        <begin position="1614"/>
        <end position="1648"/>
    </location>
</feature>